<keyword evidence="3" id="KW-1185">Reference proteome</keyword>
<evidence type="ECO:0000256" key="1">
    <source>
        <dbReference type="SAM" id="MobiDB-lite"/>
    </source>
</evidence>
<dbReference type="OrthoDB" id="2147938at2759"/>
<dbReference type="SUPFAM" id="SSF50044">
    <property type="entry name" value="SH3-domain"/>
    <property type="match status" value="1"/>
</dbReference>
<dbReference type="Proteomes" id="UP000274922">
    <property type="component" value="Unassembled WGS sequence"/>
</dbReference>
<dbReference type="AlphaFoldDB" id="A0A4P9XBX2"/>
<reference evidence="3" key="1">
    <citation type="journal article" date="2018" name="Nat. Microbiol.">
        <title>Leveraging single-cell genomics to expand the fungal tree of life.</title>
        <authorList>
            <person name="Ahrendt S.R."/>
            <person name="Quandt C.A."/>
            <person name="Ciobanu D."/>
            <person name="Clum A."/>
            <person name="Salamov A."/>
            <person name="Andreopoulos B."/>
            <person name="Cheng J.F."/>
            <person name="Woyke T."/>
            <person name="Pelin A."/>
            <person name="Henrissat B."/>
            <person name="Reynolds N.K."/>
            <person name="Benny G.L."/>
            <person name="Smith M.E."/>
            <person name="James T.Y."/>
            <person name="Grigoriev I.V."/>
        </authorList>
    </citation>
    <scope>NUCLEOTIDE SEQUENCE [LARGE SCALE GENOMIC DNA]</scope>
    <source>
        <strain evidence="3">ATCC 52028</strain>
    </source>
</reference>
<evidence type="ECO:0000313" key="3">
    <source>
        <dbReference type="Proteomes" id="UP000274922"/>
    </source>
</evidence>
<gene>
    <name evidence="2" type="ORF">CXG81DRAFT_24505</name>
</gene>
<evidence type="ECO:0000313" key="2">
    <source>
        <dbReference type="EMBL" id="RKP02906.1"/>
    </source>
</evidence>
<dbReference type="EMBL" id="ML014133">
    <property type="protein sequence ID" value="RKP02906.1"/>
    <property type="molecule type" value="Genomic_DNA"/>
</dbReference>
<organism evidence="2 3">
    <name type="scientific">Caulochytrium protostelioides</name>
    <dbReference type="NCBI Taxonomy" id="1555241"/>
    <lineage>
        <taxon>Eukaryota</taxon>
        <taxon>Fungi</taxon>
        <taxon>Fungi incertae sedis</taxon>
        <taxon>Chytridiomycota</taxon>
        <taxon>Chytridiomycota incertae sedis</taxon>
        <taxon>Chytridiomycetes</taxon>
        <taxon>Caulochytriales</taxon>
        <taxon>Caulochytriaceae</taxon>
        <taxon>Caulochytrium</taxon>
    </lineage>
</organism>
<dbReference type="InterPro" id="IPR036028">
    <property type="entry name" value="SH3-like_dom_sf"/>
</dbReference>
<proteinExistence type="predicted"/>
<name>A0A4P9XBX2_9FUNG</name>
<protein>
    <submittedName>
        <fullName evidence="2">Uncharacterized protein</fullName>
    </submittedName>
</protein>
<accession>A0A4P9XBX2</accession>
<sequence>MPAVTGKITKIRSHADYLAKTPQDVSFRTGQAFYVLAADNERQTYFVSTQYATPFSRTAVCGWVPQGHFYQVDLLSREPPLPASEKRSRTKASTAAHASHAGTAAAAAAAAVAAAAAAVPSLPPRRREGELTPAAAAAAAAHLAAAAAAAAPAAHKPASFGLSQRASELVAGSPTPAAAAEAADAALAKGVQIRRDSGFSEADATAHHGAKTLAGKTVAHGAADAVATTPSVPCH</sequence>
<feature type="region of interest" description="Disordered" evidence="1">
    <location>
        <begin position="80"/>
        <end position="99"/>
    </location>
</feature>